<organism evidence="1 2">
    <name type="scientific">Xenorhabdus miraniensis</name>
    <dbReference type="NCBI Taxonomy" id="351674"/>
    <lineage>
        <taxon>Bacteria</taxon>
        <taxon>Pseudomonadati</taxon>
        <taxon>Pseudomonadota</taxon>
        <taxon>Gammaproteobacteria</taxon>
        <taxon>Enterobacterales</taxon>
        <taxon>Morganellaceae</taxon>
        <taxon>Xenorhabdus</taxon>
    </lineage>
</organism>
<gene>
    <name evidence="1" type="ORF">Xmir_04394</name>
</gene>
<name>A0A2D0J785_9GAMM</name>
<evidence type="ECO:0000313" key="2">
    <source>
        <dbReference type="Proteomes" id="UP000221980"/>
    </source>
</evidence>
<protein>
    <submittedName>
        <fullName evidence="1">Uncharacterized protein</fullName>
    </submittedName>
</protein>
<dbReference type="EMBL" id="NITZ01000066">
    <property type="protein sequence ID" value="PHM40344.1"/>
    <property type="molecule type" value="Genomic_DNA"/>
</dbReference>
<reference evidence="1 2" key="1">
    <citation type="journal article" date="2017" name="Nat. Microbiol.">
        <title>Natural product diversity associated with the nematode symbionts Photorhabdus and Xenorhabdus.</title>
        <authorList>
            <person name="Tobias N.J."/>
            <person name="Wolff H."/>
            <person name="Djahanschiri B."/>
            <person name="Grundmann F."/>
            <person name="Kronenwerth M."/>
            <person name="Shi Y.M."/>
            <person name="Simonyi S."/>
            <person name="Grun P."/>
            <person name="Shapiro-Ilan D."/>
            <person name="Pidot S.J."/>
            <person name="Stinear T.P."/>
            <person name="Ebersberger I."/>
            <person name="Bode H.B."/>
        </authorList>
    </citation>
    <scope>NUCLEOTIDE SEQUENCE [LARGE SCALE GENOMIC DNA]</scope>
    <source>
        <strain evidence="1 2">DSM 17902</strain>
    </source>
</reference>
<dbReference type="AlphaFoldDB" id="A0A2D0J785"/>
<proteinExistence type="predicted"/>
<comment type="caution">
    <text evidence="1">The sequence shown here is derived from an EMBL/GenBank/DDBJ whole genome shotgun (WGS) entry which is preliminary data.</text>
</comment>
<sequence>MIVENSVIERCEFANHDAGGPTVGDDMVLSQQQHMLLISQLQQLTTDEWSLSKIERCTSLIFGEFGNAICAGRFAQGTQI</sequence>
<evidence type="ECO:0000313" key="1">
    <source>
        <dbReference type="EMBL" id="PHM40344.1"/>
    </source>
</evidence>
<dbReference type="Proteomes" id="UP000221980">
    <property type="component" value="Unassembled WGS sequence"/>
</dbReference>
<keyword evidence="2" id="KW-1185">Reference proteome</keyword>
<accession>A0A2D0J785</accession>